<sequence length="429" mass="49021">MYQYQGNNSLHHLSDATILHRRQQKARTKSASSAMAERANDLKTHEIDLKVDSRSKPNEAFLNRIYDLLKEQDQEEGFFHKICNGESHESCQAEICKLEEKLTEQNSRLTIFSEIEAQRRVEIDQLKRGIMALQQDLVRLMSIVDVHIQVPMNQLAHYNSTGEQRNMAYEAQAAKFAFHQNQLQYLQMQHYPGQESDSIYHQMNTLQRDEYPGSTFLSASDPSRGENDPQPMQNDLGVSSSTKLFNSEHTVLPTTSLSPPSKRLKTSGKLNGKRAWTPEEDQALARAVETAGATDWSAISHLLHGRCGKQCRERWVNHLCPSVNKEAWTEQEDAIIFQTRDKIGNHWADIARLLPGRTDNAVKNRYYSTMRRRMRQERNAKRLNRAEIETSDCVSHEHLCRDCHSSPSSPASFDEIPSDSVNSANASQL</sequence>
<evidence type="ECO:0000256" key="2">
    <source>
        <dbReference type="ARBA" id="ARBA00023125"/>
    </source>
</evidence>
<feature type="compositionally biased region" description="Polar residues" evidence="3">
    <location>
        <begin position="230"/>
        <end position="259"/>
    </location>
</feature>
<dbReference type="Pfam" id="PF00249">
    <property type="entry name" value="Myb_DNA-binding"/>
    <property type="match status" value="2"/>
</dbReference>
<comment type="caution">
    <text evidence="6">The sequence shown here is derived from an EMBL/GenBank/DDBJ whole genome shotgun (WGS) entry which is preliminary data.</text>
</comment>
<dbReference type="Gene3D" id="1.10.10.60">
    <property type="entry name" value="Homeodomain-like"/>
    <property type="match status" value="2"/>
</dbReference>
<feature type="compositionally biased region" description="Polar residues" evidence="3">
    <location>
        <begin position="419"/>
        <end position="429"/>
    </location>
</feature>
<dbReference type="Proteomes" id="UP000053237">
    <property type="component" value="Unassembled WGS sequence"/>
</dbReference>
<keyword evidence="7" id="KW-1185">Reference proteome</keyword>
<dbReference type="CDD" id="cd00167">
    <property type="entry name" value="SANT"/>
    <property type="match status" value="2"/>
</dbReference>
<dbReference type="PANTHER" id="PTHR45614">
    <property type="entry name" value="MYB PROTEIN-RELATED"/>
    <property type="match status" value="1"/>
</dbReference>
<reference evidence="6 7" key="1">
    <citation type="submission" date="2012-05" db="EMBL/GenBank/DDBJ databases">
        <title>Recombination and specialization in a pathogen metapopulation.</title>
        <authorList>
            <person name="Gardiner A."/>
            <person name="Kemen E."/>
            <person name="Schultz-Larsen T."/>
            <person name="MacLean D."/>
            <person name="Van Oosterhout C."/>
            <person name="Jones J.D.G."/>
        </authorList>
    </citation>
    <scope>NUCLEOTIDE SEQUENCE [LARGE SCALE GENOMIC DNA]</scope>
    <source>
        <strain evidence="6 7">Ac Nc2</strain>
    </source>
</reference>
<dbReference type="OrthoDB" id="2143914at2759"/>
<dbReference type="PANTHER" id="PTHR45614:SF274">
    <property type="entry name" value="MYB-LIKE DNA-BINDING PROTEIN"/>
    <property type="match status" value="1"/>
</dbReference>
<dbReference type="EMBL" id="CAIX01000082">
    <property type="protein sequence ID" value="CCI44894.1"/>
    <property type="molecule type" value="Genomic_DNA"/>
</dbReference>
<protein>
    <submittedName>
        <fullName evidence="6">Uncharacterized protein</fullName>
    </submittedName>
</protein>
<dbReference type="SUPFAM" id="SSF46689">
    <property type="entry name" value="Homeodomain-like"/>
    <property type="match status" value="1"/>
</dbReference>
<dbReference type="InterPro" id="IPR050560">
    <property type="entry name" value="MYB_TF"/>
</dbReference>
<evidence type="ECO:0000259" key="4">
    <source>
        <dbReference type="PROSITE" id="PS50090"/>
    </source>
</evidence>
<evidence type="ECO:0000313" key="7">
    <source>
        <dbReference type="Proteomes" id="UP000053237"/>
    </source>
</evidence>
<feature type="domain" description="Myb-like" evidence="4">
    <location>
        <begin position="273"/>
        <end position="319"/>
    </location>
</feature>
<dbReference type="PROSITE" id="PS51294">
    <property type="entry name" value="HTH_MYB"/>
    <property type="match status" value="2"/>
</dbReference>
<dbReference type="FunFam" id="1.10.10.60:FF:000010">
    <property type="entry name" value="Transcriptional activator Myb isoform A"/>
    <property type="match status" value="1"/>
</dbReference>
<dbReference type="GO" id="GO:0000978">
    <property type="term" value="F:RNA polymerase II cis-regulatory region sequence-specific DNA binding"/>
    <property type="evidence" value="ECO:0007669"/>
    <property type="project" value="TreeGrafter"/>
</dbReference>
<evidence type="ECO:0000256" key="3">
    <source>
        <dbReference type="SAM" id="MobiDB-lite"/>
    </source>
</evidence>
<proteinExistence type="predicted"/>
<feature type="region of interest" description="Disordered" evidence="3">
    <location>
        <begin position="212"/>
        <end position="272"/>
    </location>
</feature>
<keyword evidence="1" id="KW-0677">Repeat</keyword>
<accession>A0A024GE16</accession>
<dbReference type="PROSITE" id="PS50090">
    <property type="entry name" value="MYB_LIKE"/>
    <property type="match status" value="2"/>
</dbReference>
<evidence type="ECO:0000313" key="6">
    <source>
        <dbReference type="EMBL" id="CCI44894.1"/>
    </source>
</evidence>
<name>A0A024GE16_9STRA</name>
<organism evidence="6 7">
    <name type="scientific">Albugo candida</name>
    <dbReference type="NCBI Taxonomy" id="65357"/>
    <lineage>
        <taxon>Eukaryota</taxon>
        <taxon>Sar</taxon>
        <taxon>Stramenopiles</taxon>
        <taxon>Oomycota</taxon>
        <taxon>Peronosporomycetes</taxon>
        <taxon>Albuginales</taxon>
        <taxon>Albuginaceae</taxon>
        <taxon>Albugo</taxon>
    </lineage>
</organism>
<dbReference type="GO" id="GO:0005634">
    <property type="term" value="C:nucleus"/>
    <property type="evidence" value="ECO:0007669"/>
    <property type="project" value="TreeGrafter"/>
</dbReference>
<feature type="domain" description="HTH myb-type" evidence="5">
    <location>
        <begin position="273"/>
        <end position="319"/>
    </location>
</feature>
<dbReference type="InterPro" id="IPR001005">
    <property type="entry name" value="SANT/Myb"/>
</dbReference>
<gene>
    <name evidence="6" type="ORF">BN9_057180</name>
</gene>
<dbReference type="InParanoid" id="A0A024GE16"/>
<evidence type="ECO:0000259" key="5">
    <source>
        <dbReference type="PROSITE" id="PS51294"/>
    </source>
</evidence>
<dbReference type="InterPro" id="IPR009057">
    <property type="entry name" value="Homeodomain-like_sf"/>
</dbReference>
<feature type="domain" description="HTH myb-type" evidence="5">
    <location>
        <begin position="321"/>
        <end position="374"/>
    </location>
</feature>
<feature type="region of interest" description="Disordered" evidence="3">
    <location>
        <begin position="407"/>
        <end position="429"/>
    </location>
</feature>
<feature type="domain" description="Myb-like" evidence="4">
    <location>
        <begin position="320"/>
        <end position="370"/>
    </location>
</feature>
<keyword evidence="2" id="KW-0238">DNA-binding</keyword>
<dbReference type="InterPro" id="IPR017930">
    <property type="entry name" value="Myb_dom"/>
</dbReference>
<dbReference type="AlphaFoldDB" id="A0A024GE16"/>
<dbReference type="STRING" id="65357.A0A024GE16"/>
<dbReference type="GO" id="GO:0000981">
    <property type="term" value="F:DNA-binding transcription factor activity, RNA polymerase II-specific"/>
    <property type="evidence" value="ECO:0007669"/>
    <property type="project" value="TreeGrafter"/>
</dbReference>
<dbReference type="SMART" id="SM00717">
    <property type="entry name" value="SANT"/>
    <property type="match status" value="2"/>
</dbReference>
<evidence type="ECO:0000256" key="1">
    <source>
        <dbReference type="ARBA" id="ARBA00022737"/>
    </source>
</evidence>